<dbReference type="EMBL" id="NESQ01000167">
    <property type="protein sequence ID" value="PUU77025.1"/>
    <property type="molecule type" value="Genomic_DNA"/>
</dbReference>
<reference evidence="2 3" key="1">
    <citation type="submission" date="2017-04" db="EMBL/GenBank/DDBJ databases">
        <title>Draft genome sequence of Tuber borchii Vittad., a whitish edible truffle.</title>
        <authorList>
            <consortium name="DOE Joint Genome Institute"/>
            <person name="Murat C."/>
            <person name="Kuo A."/>
            <person name="Barry K.W."/>
            <person name="Clum A."/>
            <person name="Dockter R.B."/>
            <person name="Fauchery L."/>
            <person name="Iotti M."/>
            <person name="Kohler A."/>
            <person name="Labutti K."/>
            <person name="Lindquist E.A."/>
            <person name="Lipzen A."/>
            <person name="Ohm R.A."/>
            <person name="Wang M."/>
            <person name="Grigoriev I.V."/>
            <person name="Zambonelli A."/>
            <person name="Martin F.M."/>
        </authorList>
    </citation>
    <scope>NUCLEOTIDE SEQUENCE [LARGE SCALE GENOMIC DNA]</scope>
    <source>
        <strain evidence="2 3">Tbo3840</strain>
    </source>
</reference>
<feature type="compositionally biased region" description="Polar residues" evidence="1">
    <location>
        <begin position="166"/>
        <end position="175"/>
    </location>
</feature>
<accession>A0A2T6ZNH1</accession>
<gene>
    <name evidence="2" type="ORF">B9Z19DRAFT_1066206</name>
</gene>
<evidence type="ECO:0000313" key="3">
    <source>
        <dbReference type="Proteomes" id="UP000244722"/>
    </source>
</evidence>
<organism evidence="2 3">
    <name type="scientific">Tuber borchii</name>
    <name type="common">White truffle</name>
    <dbReference type="NCBI Taxonomy" id="42251"/>
    <lineage>
        <taxon>Eukaryota</taxon>
        <taxon>Fungi</taxon>
        <taxon>Dikarya</taxon>
        <taxon>Ascomycota</taxon>
        <taxon>Pezizomycotina</taxon>
        <taxon>Pezizomycetes</taxon>
        <taxon>Pezizales</taxon>
        <taxon>Tuberaceae</taxon>
        <taxon>Tuber</taxon>
    </lineage>
</organism>
<proteinExistence type="predicted"/>
<feature type="region of interest" description="Disordered" evidence="1">
    <location>
        <begin position="134"/>
        <end position="183"/>
    </location>
</feature>
<dbReference type="AlphaFoldDB" id="A0A2T6ZNH1"/>
<sequence length="183" mass="20210">MFRGSARILAVCIGGHDIAGTRVCGWCCGGRGRGEQNPGQSETRAVFGGGWSGYRILAYPGQLIWLRLGMAAQLRCNEWGLLCPAWEIHHFLVSGDIVAFVFPQGPDMGDPKPLCFWAPMVVMTKAKLGQLVTREIQSSHPPPSRKEKRKKTEGRKEKRPYHRRTGSTTIFSTFPRNGGGQKG</sequence>
<comment type="caution">
    <text evidence="2">The sequence shown here is derived from an EMBL/GenBank/DDBJ whole genome shotgun (WGS) entry which is preliminary data.</text>
</comment>
<keyword evidence="3" id="KW-1185">Reference proteome</keyword>
<name>A0A2T6ZNH1_TUBBO</name>
<evidence type="ECO:0000256" key="1">
    <source>
        <dbReference type="SAM" id="MobiDB-lite"/>
    </source>
</evidence>
<feature type="compositionally biased region" description="Basic residues" evidence="1">
    <location>
        <begin position="146"/>
        <end position="165"/>
    </location>
</feature>
<protein>
    <submittedName>
        <fullName evidence="2">Uncharacterized protein</fullName>
    </submittedName>
</protein>
<dbReference type="Proteomes" id="UP000244722">
    <property type="component" value="Unassembled WGS sequence"/>
</dbReference>
<evidence type="ECO:0000313" key="2">
    <source>
        <dbReference type="EMBL" id="PUU77025.1"/>
    </source>
</evidence>